<keyword evidence="3" id="KW-1003">Cell membrane</keyword>
<dbReference type="InterPro" id="IPR000390">
    <property type="entry name" value="Small_drug/metabolite_transptr"/>
</dbReference>
<evidence type="ECO:0000256" key="4">
    <source>
        <dbReference type="ARBA" id="ARBA00022692"/>
    </source>
</evidence>
<evidence type="ECO:0000256" key="8">
    <source>
        <dbReference type="SAM" id="Phobius"/>
    </source>
</evidence>
<organism evidence="9 10">
    <name type="scientific">Brevibacillus fluminis</name>
    <dbReference type="NCBI Taxonomy" id="511487"/>
    <lineage>
        <taxon>Bacteria</taxon>
        <taxon>Bacillati</taxon>
        <taxon>Bacillota</taxon>
        <taxon>Bacilli</taxon>
        <taxon>Bacillales</taxon>
        <taxon>Paenibacillaceae</taxon>
        <taxon>Brevibacillus</taxon>
    </lineage>
</organism>
<gene>
    <name evidence="9" type="primary">sugE</name>
    <name evidence="9" type="ORF">EDM56_09400</name>
</gene>
<name>A0A3M8DS24_9BACL</name>
<reference evidence="9 10" key="1">
    <citation type="submission" date="2018-10" db="EMBL/GenBank/DDBJ databases">
        <title>Phylogenomics of Brevibacillus.</title>
        <authorList>
            <person name="Dunlap C."/>
        </authorList>
    </citation>
    <scope>NUCLEOTIDE SEQUENCE [LARGE SCALE GENOMIC DNA]</scope>
    <source>
        <strain evidence="9 10">JCM 15716</strain>
    </source>
</reference>
<keyword evidence="5 8" id="KW-1133">Transmembrane helix</keyword>
<keyword evidence="2" id="KW-0813">Transport</keyword>
<evidence type="ECO:0000256" key="7">
    <source>
        <dbReference type="RuleBase" id="RU003942"/>
    </source>
</evidence>
<dbReference type="AlphaFoldDB" id="A0A3M8DS24"/>
<dbReference type="PANTHER" id="PTHR30561">
    <property type="entry name" value="SMR FAMILY PROTON-DEPENDENT DRUG EFFLUX TRANSPORTER SUGE"/>
    <property type="match status" value="1"/>
</dbReference>
<dbReference type="FunFam" id="1.10.3730.20:FF:000001">
    <property type="entry name" value="Quaternary ammonium compound resistance transporter SugE"/>
    <property type="match status" value="1"/>
</dbReference>
<evidence type="ECO:0000256" key="3">
    <source>
        <dbReference type="ARBA" id="ARBA00022475"/>
    </source>
</evidence>
<dbReference type="Proteomes" id="UP000271031">
    <property type="component" value="Unassembled WGS sequence"/>
</dbReference>
<evidence type="ECO:0000256" key="1">
    <source>
        <dbReference type="ARBA" id="ARBA00004651"/>
    </source>
</evidence>
<dbReference type="InterPro" id="IPR045324">
    <property type="entry name" value="Small_multidrug_res"/>
</dbReference>
<dbReference type="OrthoDB" id="21828at2"/>
<feature type="transmembrane region" description="Helical" evidence="8">
    <location>
        <begin position="58"/>
        <end position="78"/>
    </location>
</feature>
<dbReference type="PANTHER" id="PTHR30561:SF0">
    <property type="entry name" value="GUANIDINIUM EXPORTER"/>
    <property type="match status" value="1"/>
</dbReference>
<sequence length="125" mass="13584">MAWVFLIVAGLFEVVWAMAMKYSEGFSRLWPTVITIAGMIVSFYFLSLALKSLPIGSAYAIWTGIGALGTVIFGMVFLGEPRHTMKLVFSALLIISIIGLKVSSGSTEQGEADTKTVAVQQTERM</sequence>
<dbReference type="GO" id="GO:0005886">
    <property type="term" value="C:plasma membrane"/>
    <property type="evidence" value="ECO:0007669"/>
    <property type="project" value="UniProtKB-SubCell"/>
</dbReference>
<dbReference type="RefSeq" id="WP_122917621.1">
    <property type="nucleotide sequence ID" value="NZ_RHHQ01000007.1"/>
</dbReference>
<evidence type="ECO:0000256" key="5">
    <source>
        <dbReference type="ARBA" id="ARBA00022989"/>
    </source>
</evidence>
<keyword evidence="6 8" id="KW-0472">Membrane</keyword>
<accession>A0A3M8DS24</accession>
<dbReference type="GO" id="GO:0022857">
    <property type="term" value="F:transmembrane transporter activity"/>
    <property type="evidence" value="ECO:0007669"/>
    <property type="project" value="InterPro"/>
</dbReference>
<feature type="transmembrane region" description="Helical" evidence="8">
    <location>
        <begin position="27"/>
        <end position="46"/>
    </location>
</feature>
<evidence type="ECO:0000313" key="10">
    <source>
        <dbReference type="Proteomes" id="UP000271031"/>
    </source>
</evidence>
<comment type="similarity">
    <text evidence="7">Belongs to the drug/metabolite transporter (DMT) superfamily. Small multidrug resistance (SMR) (TC 2.A.7.1) family.</text>
</comment>
<proteinExistence type="inferred from homology"/>
<dbReference type="EMBL" id="RHHQ01000007">
    <property type="protein sequence ID" value="RNB90694.1"/>
    <property type="molecule type" value="Genomic_DNA"/>
</dbReference>
<feature type="transmembrane region" description="Helical" evidence="8">
    <location>
        <begin position="84"/>
        <end position="102"/>
    </location>
</feature>
<evidence type="ECO:0000313" key="9">
    <source>
        <dbReference type="EMBL" id="RNB90694.1"/>
    </source>
</evidence>
<protein>
    <submittedName>
        <fullName evidence="9">Quaternary ammonium compound efflux SMR transporter SugE</fullName>
    </submittedName>
</protein>
<evidence type="ECO:0000256" key="2">
    <source>
        <dbReference type="ARBA" id="ARBA00022448"/>
    </source>
</evidence>
<keyword evidence="4 7" id="KW-0812">Transmembrane</keyword>
<dbReference type="NCBIfam" id="NF008512">
    <property type="entry name" value="PRK11431.1"/>
    <property type="match status" value="1"/>
</dbReference>
<dbReference type="SUPFAM" id="SSF103481">
    <property type="entry name" value="Multidrug resistance efflux transporter EmrE"/>
    <property type="match status" value="1"/>
</dbReference>
<dbReference type="Gene3D" id="1.10.3730.20">
    <property type="match status" value="1"/>
</dbReference>
<dbReference type="InterPro" id="IPR037185">
    <property type="entry name" value="EmrE-like"/>
</dbReference>
<comment type="subcellular location">
    <subcellularLocation>
        <location evidence="1 7">Cell membrane</location>
        <topology evidence="1 7">Multi-pass membrane protein</topology>
    </subcellularLocation>
</comment>
<keyword evidence="10" id="KW-1185">Reference proteome</keyword>
<dbReference type="Pfam" id="PF00893">
    <property type="entry name" value="Multi_Drug_Res"/>
    <property type="match status" value="1"/>
</dbReference>
<comment type="caution">
    <text evidence="9">The sequence shown here is derived from an EMBL/GenBank/DDBJ whole genome shotgun (WGS) entry which is preliminary data.</text>
</comment>
<evidence type="ECO:0000256" key="6">
    <source>
        <dbReference type="ARBA" id="ARBA00023136"/>
    </source>
</evidence>